<dbReference type="PANTHER" id="PTHR19876">
    <property type="entry name" value="COATOMER"/>
    <property type="match status" value="1"/>
</dbReference>
<dbReference type="Pfam" id="PF04053">
    <property type="entry name" value="B-prop_COPA_B_2nd"/>
    <property type="match status" value="1"/>
</dbReference>
<dbReference type="InterPro" id="IPR019775">
    <property type="entry name" value="WD40_repeat_CS"/>
</dbReference>
<comment type="caution">
    <text evidence="15">The sequence shown here is derived from an EMBL/GenBank/DDBJ whole genome shotgun (WGS) entry which is preliminary data.</text>
</comment>
<keyword evidence="7" id="KW-0931">ER-Golgi transport</keyword>
<dbReference type="GO" id="GO:0005198">
    <property type="term" value="F:structural molecule activity"/>
    <property type="evidence" value="ECO:0007669"/>
    <property type="project" value="InterPro"/>
</dbReference>
<dbReference type="InterPro" id="IPR036322">
    <property type="entry name" value="WD40_repeat_dom_sf"/>
</dbReference>
<accession>A0A9W5TCA8</accession>
<dbReference type="Pfam" id="PF06957">
    <property type="entry name" value="COPI_C"/>
    <property type="match status" value="1"/>
</dbReference>
<evidence type="ECO:0000313" key="16">
    <source>
        <dbReference type="Proteomes" id="UP001057455"/>
    </source>
</evidence>
<organism evidence="15 16">
    <name type="scientific">Babesia ovis</name>
    <dbReference type="NCBI Taxonomy" id="5869"/>
    <lineage>
        <taxon>Eukaryota</taxon>
        <taxon>Sar</taxon>
        <taxon>Alveolata</taxon>
        <taxon>Apicomplexa</taxon>
        <taxon>Aconoidasida</taxon>
        <taxon>Piroplasmida</taxon>
        <taxon>Babesiidae</taxon>
        <taxon>Babesia</taxon>
    </lineage>
</organism>
<evidence type="ECO:0000256" key="11">
    <source>
        <dbReference type="PROSITE-ProRule" id="PRU00221"/>
    </source>
</evidence>
<dbReference type="InterPro" id="IPR015943">
    <property type="entry name" value="WD40/YVTN_repeat-like_dom_sf"/>
</dbReference>
<dbReference type="GO" id="GO:0000139">
    <property type="term" value="C:Golgi membrane"/>
    <property type="evidence" value="ECO:0007669"/>
    <property type="project" value="UniProtKB-SubCell"/>
</dbReference>
<dbReference type="InterPro" id="IPR047312">
    <property type="entry name" value="Coatomer_alpha_WD-assoc_reg"/>
</dbReference>
<dbReference type="OrthoDB" id="10261470at2759"/>
<dbReference type="PROSITE" id="PS50082">
    <property type="entry name" value="WD_REPEATS_2"/>
    <property type="match status" value="5"/>
</dbReference>
<dbReference type="Gene3D" id="2.130.10.10">
    <property type="entry name" value="YVTN repeat-like/Quinoprotein amine dehydrogenase"/>
    <property type="match status" value="1"/>
</dbReference>
<feature type="repeat" description="WD" evidence="11">
    <location>
        <begin position="131"/>
        <end position="164"/>
    </location>
</feature>
<evidence type="ECO:0000259" key="14">
    <source>
        <dbReference type="Pfam" id="PF23953"/>
    </source>
</evidence>
<feature type="domain" description="COPA/B TPR" evidence="14">
    <location>
        <begin position="758"/>
        <end position="902"/>
    </location>
</feature>
<protein>
    <submittedName>
        <fullName evidence="15">Coatomer subunit alpha</fullName>
    </submittedName>
</protein>
<keyword evidence="5 11" id="KW-0853">WD repeat</keyword>
<dbReference type="InterPro" id="IPR010714">
    <property type="entry name" value="Coatomer_asu_C"/>
</dbReference>
<dbReference type="Gene3D" id="1.25.40.470">
    <property type="match status" value="1"/>
</dbReference>
<dbReference type="PRINTS" id="PR00320">
    <property type="entry name" value="GPROTEINBRPT"/>
</dbReference>
<dbReference type="GO" id="GO:0006886">
    <property type="term" value="P:intracellular protein transport"/>
    <property type="evidence" value="ECO:0007669"/>
    <property type="project" value="InterPro"/>
</dbReference>
<dbReference type="InterPro" id="IPR020472">
    <property type="entry name" value="WD40_PAC1"/>
</dbReference>
<evidence type="ECO:0000256" key="8">
    <source>
        <dbReference type="ARBA" id="ARBA00022927"/>
    </source>
</evidence>
<feature type="repeat" description="WD" evidence="11">
    <location>
        <begin position="268"/>
        <end position="310"/>
    </location>
</feature>
<evidence type="ECO:0000256" key="3">
    <source>
        <dbReference type="ARBA" id="ARBA00022448"/>
    </source>
</evidence>
<dbReference type="FunFam" id="1.25.40.470:FF:000002">
    <property type="entry name" value="Coatomer subunit alpha"/>
    <property type="match status" value="1"/>
</dbReference>
<feature type="repeat" description="WD" evidence="11">
    <location>
        <begin position="89"/>
        <end position="130"/>
    </location>
</feature>
<evidence type="ECO:0000256" key="7">
    <source>
        <dbReference type="ARBA" id="ARBA00022892"/>
    </source>
</evidence>
<keyword evidence="10" id="KW-0472">Membrane</keyword>
<dbReference type="CDD" id="cd22948">
    <property type="entry name" value="Coatomer_WDAD_alpha"/>
    <property type="match status" value="1"/>
</dbReference>
<feature type="repeat" description="WD" evidence="11">
    <location>
        <begin position="47"/>
        <end position="88"/>
    </location>
</feature>
<keyword evidence="3" id="KW-0813">Transport</keyword>
<dbReference type="GO" id="GO:0006890">
    <property type="term" value="P:retrograde vesicle-mediated transport, Golgi to endoplasmic reticulum"/>
    <property type="evidence" value="ECO:0007669"/>
    <property type="project" value="TreeGrafter"/>
</dbReference>
<keyword evidence="4" id="KW-0963">Cytoplasm</keyword>
<dbReference type="EMBL" id="BLIY01000017">
    <property type="protein sequence ID" value="GFE55051.1"/>
    <property type="molecule type" value="Genomic_DNA"/>
</dbReference>
<dbReference type="PROSITE" id="PS50294">
    <property type="entry name" value="WD_REPEATS_REGION"/>
    <property type="match status" value="5"/>
</dbReference>
<dbReference type="GO" id="GO:0006891">
    <property type="term" value="P:intra-Golgi vesicle-mediated transport"/>
    <property type="evidence" value="ECO:0007669"/>
    <property type="project" value="TreeGrafter"/>
</dbReference>
<feature type="domain" description="COPA/B second beta-propeller" evidence="12">
    <location>
        <begin position="502"/>
        <end position="715"/>
    </location>
</feature>
<dbReference type="GO" id="GO:0006888">
    <property type="term" value="P:endoplasmic reticulum to Golgi vesicle-mediated transport"/>
    <property type="evidence" value="ECO:0007669"/>
    <property type="project" value="TreeGrafter"/>
</dbReference>
<name>A0A9W5TCA8_BABOV</name>
<evidence type="ECO:0000259" key="12">
    <source>
        <dbReference type="Pfam" id="PF04053"/>
    </source>
</evidence>
<dbReference type="Proteomes" id="UP001057455">
    <property type="component" value="Unassembled WGS sequence"/>
</dbReference>
<evidence type="ECO:0000256" key="5">
    <source>
        <dbReference type="ARBA" id="ARBA00022574"/>
    </source>
</evidence>
<feature type="domain" description="Coatomer alpha subunit C-terminal" evidence="13">
    <location>
        <begin position="1084"/>
        <end position="1281"/>
    </location>
</feature>
<dbReference type="InterPro" id="IPR001680">
    <property type="entry name" value="WD40_rpt"/>
</dbReference>
<keyword evidence="8" id="KW-0653">Protein transport</keyword>
<dbReference type="GO" id="GO:0030126">
    <property type="term" value="C:COPI vesicle coat"/>
    <property type="evidence" value="ECO:0007669"/>
    <property type="project" value="InterPro"/>
</dbReference>
<feature type="repeat" description="WD" evidence="11">
    <location>
        <begin position="224"/>
        <end position="265"/>
    </location>
</feature>
<evidence type="ECO:0000259" key="13">
    <source>
        <dbReference type="Pfam" id="PF06957"/>
    </source>
</evidence>
<keyword evidence="9" id="KW-0333">Golgi apparatus</keyword>
<dbReference type="Pfam" id="PF00400">
    <property type="entry name" value="WD40"/>
    <property type="match status" value="5"/>
</dbReference>
<evidence type="ECO:0000256" key="1">
    <source>
        <dbReference type="ARBA" id="ARBA00004255"/>
    </source>
</evidence>
<comment type="subcellular location">
    <subcellularLocation>
        <location evidence="2">Cytoplasm</location>
    </subcellularLocation>
    <subcellularLocation>
        <location evidence="1">Golgi apparatus membrane</location>
        <topology evidence="1">Peripheral membrane protein</topology>
        <orientation evidence="1">Cytoplasmic side</orientation>
    </subcellularLocation>
</comment>
<proteinExistence type="predicted"/>
<dbReference type="PANTHER" id="PTHR19876:SF1">
    <property type="entry name" value="COATOMER SUBUNIT ALPHA"/>
    <property type="match status" value="1"/>
</dbReference>
<sequence>MLIKCKIKSARVKGITFHPRLPFLLASMHSGEIQLWNYLNSSLVDVFDHHEGPVRGVDFHPLQPIFVSGGDDTAVVVWDFKQKKMLFELHGHTDYVRTVQFHPNYPWILSAADDQTIRIWNWQGRSCISVLQGHTHYVMCARFHPKDDLLVSASLDQTARIWDLTVLRAKNCAMQTVGGTSPSAKRYTDDIQMFSVGSLSNKGMDQGKGHDRLAFTDVTCLYTLAGHEKGVNWATFHDTMPCVITAGDDKTIRVWRYNGSNVWQTNILRGHYNNVCSLIMHPNNIHYLLSVSEDRSIRVWDTNKWTLAHTFVLDKDRFWIVQHSKNSNYIAAGHDSGLIVFKLFKERPIVTVVGNTLYYIWNDVIYSSNLDKELEATDPENKKGPGARKGRECTICCESPERVKETICGGTLEDLLNFNTNMKQHSLDNDGDTQIMDDLVFPSPAGDFCRKHRTRILTLNGVADCSTIMNRFMAALLTQTPMTSHMGSSGGLIAPFALYYNHYCPDKSIFLVNYIFKGRFIYEVMLRGPSSSSDEGHRRTCHMGEAISACFASRSLVVAVDSSNKVVVHNLEGGPSVDVDINRKVDKVFPICSGIILLWSKEENVLAMCDLENNKELCVTNVFMGKLCNVLISQSKKLIACVFRNNVVIYDRNLKKLSSSETKGRIKTAAWYENSACIYATSDRVYYIMVNGDAGVLRSIDKPIYIIRVKNNTLHIMHRDHRCYKMDITSDEFMFKVALYYNKIDTAMKLIEAGKIYGNAMVAYLIEKNQASLARMIITDPHIRLDLALKFGNMEEAIEDAQAIDDLEAWKSVGEAALEQGNCVVAEVAFQKAKLFDKLSMLYLITGNTMKLKKMMNLCKFRNDVTSTIQCALYLGDMGELASVLKENKQAKLAEICENTYGLKQDASNAEKQAGACYMVPPQPVNRLVGEDANWPVIPVEADAHESVFYDDGDPSEADPEVSTWAEANVAKKTQVNADIWGTMDEFDSGENLGAEEELEEPTIDDGPALGLSPLDYINMGEGDRALDVLEKTLGLCDKELLADIVGQAQQYAQAFNQDPTKLGMQQIVGSMNPILNDDYVGEIMNRGYAHVTAGSFEDATTEFRLALRHWIFLVSEASREYIEQCRIYVTAMLLEAEREKLADVDTKRSLELAAYFSCCNMLPQHQYLVLRRTMGIMWKAQNYTTAKKLITRLLSQDVSNIEGAEDEMQKAKRIYALCEKKGIETYTLDYDEEDETDLSICTLSLVKTNGQPTVQCRFCGALALEKFLSHKCNICQLCKLTK</sequence>
<evidence type="ECO:0000256" key="4">
    <source>
        <dbReference type="ARBA" id="ARBA00022490"/>
    </source>
</evidence>
<dbReference type="Pfam" id="PF23953">
    <property type="entry name" value="TPR_COPA_B"/>
    <property type="match status" value="1"/>
</dbReference>
<evidence type="ECO:0000256" key="6">
    <source>
        <dbReference type="ARBA" id="ARBA00022737"/>
    </source>
</evidence>
<dbReference type="PROSITE" id="PS00678">
    <property type="entry name" value="WD_REPEATS_1"/>
    <property type="match status" value="1"/>
</dbReference>
<dbReference type="InterPro" id="IPR006692">
    <property type="entry name" value="Beta-prop_COPA/B_2nd"/>
</dbReference>
<evidence type="ECO:0000256" key="9">
    <source>
        <dbReference type="ARBA" id="ARBA00023034"/>
    </source>
</evidence>
<dbReference type="InterPro" id="IPR056176">
    <property type="entry name" value="TPR_COPA_B"/>
</dbReference>
<gene>
    <name evidence="15" type="ORF">BaOVIS_024550</name>
</gene>
<evidence type="ECO:0000313" key="15">
    <source>
        <dbReference type="EMBL" id="GFE55051.1"/>
    </source>
</evidence>
<keyword evidence="16" id="KW-1185">Reference proteome</keyword>
<dbReference type="CDD" id="cd00200">
    <property type="entry name" value="WD40"/>
    <property type="match status" value="1"/>
</dbReference>
<evidence type="ECO:0000256" key="2">
    <source>
        <dbReference type="ARBA" id="ARBA00004496"/>
    </source>
</evidence>
<reference evidence="15" key="1">
    <citation type="submission" date="2019-12" db="EMBL/GenBank/DDBJ databases">
        <title>Genome sequence of Babesia ovis.</title>
        <authorList>
            <person name="Yamagishi J."/>
            <person name="Sevinc F."/>
            <person name="Xuan X."/>
        </authorList>
    </citation>
    <scope>NUCLEOTIDE SEQUENCE</scope>
    <source>
        <strain evidence="15">Selcuk</strain>
    </source>
</reference>
<dbReference type="SUPFAM" id="SSF50978">
    <property type="entry name" value="WD40 repeat-like"/>
    <property type="match status" value="2"/>
</dbReference>
<keyword evidence="6" id="KW-0677">Repeat</keyword>
<evidence type="ECO:0000256" key="10">
    <source>
        <dbReference type="ARBA" id="ARBA00023136"/>
    </source>
</evidence>
<dbReference type="InterPro" id="IPR050844">
    <property type="entry name" value="Coatomer_complex_subunit"/>
</dbReference>
<dbReference type="SMART" id="SM00320">
    <property type="entry name" value="WD40"/>
    <property type="match status" value="8"/>
</dbReference>